<dbReference type="Pfam" id="PF07238">
    <property type="entry name" value="PilZ"/>
    <property type="match status" value="1"/>
</dbReference>
<dbReference type="InterPro" id="IPR009875">
    <property type="entry name" value="PilZ_domain"/>
</dbReference>
<evidence type="ECO:0000259" key="1">
    <source>
        <dbReference type="Pfam" id="PF07238"/>
    </source>
</evidence>
<reference evidence="2 3" key="1">
    <citation type="submission" date="2023-09" db="EMBL/GenBank/DDBJ databases">
        <authorList>
            <person name="Rey-Velasco X."/>
        </authorList>
    </citation>
    <scope>NUCLEOTIDE SEQUENCE [LARGE SCALE GENOMIC DNA]</scope>
    <source>
        <strain evidence="2 3">P385</strain>
    </source>
</reference>
<protein>
    <submittedName>
        <fullName evidence="2">PilZ domain-containing protein</fullName>
    </submittedName>
</protein>
<dbReference type="Proteomes" id="UP001259982">
    <property type="component" value="Unassembled WGS sequence"/>
</dbReference>
<keyword evidence="3" id="KW-1185">Reference proteome</keyword>
<proteinExistence type="predicted"/>
<name>A0ABU3B522_9GAMM</name>
<dbReference type="RefSeq" id="WP_311657383.1">
    <property type="nucleotide sequence ID" value="NZ_JAVRHY010000002.1"/>
</dbReference>
<evidence type="ECO:0000313" key="3">
    <source>
        <dbReference type="Proteomes" id="UP001259982"/>
    </source>
</evidence>
<accession>A0ABU3B522</accession>
<evidence type="ECO:0000313" key="2">
    <source>
        <dbReference type="EMBL" id="MDT0617554.1"/>
    </source>
</evidence>
<dbReference type="EMBL" id="JAVRHY010000002">
    <property type="protein sequence ID" value="MDT0617554.1"/>
    <property type="molecule type" value="Genomic_DNA"/>
</dbReference>
<gene>
    <name evidence="2" type="ORF">RM531_03635</name>
</gene>
<comment type="caution">
    <text evidence="2">The sequence shown here is derived from an EMBL/GenBank/DDBJ whole genome shotgun (WGS) entry which is preliminary data.</text>
</comment>
<organism evidence="2 3">
    <name type="scientific">Spectribacter acetivorans</name>
    <dbReference type="NCBI Taxonomy" id="3075603"/>
    <lineage>
        <taxon>Bacteria</taxon>
        <taxon>Pseudomonadati</taxon>
        <taxon>Pseudomonadota</taxon>
        <taxon>Gammaproteobacteria</taxon>
        <taxon>Salinisphaerales</taxon>
        <taxon>Salinisphaeraceae</taxon>
        <taxon>Spectribacter</taxon>
    </lineage>
</organism>
<sequence>MSADTAAQPGIITLELADKQALYAAYMPFLNNGGLFVPRSQLRGQQLDMGDEVFLLVNLVEHGERLPVAGRVAWITPRGAQGQRQPGIGVQFSSQDGGATQQKLESLLAGSLESARATNTL</sequence>
<feature type="domain" description="PilZ" evidence="1">
    <location>
        <begin position="12"/>
        <end position="109"/>
    </location>
</feature>
<dbReference type="Gene3D" id="2.40.10.220">
    <property type="entry name" value="predicted glycosyltransferase like domains"/>
    <property type="match status" value="1"/>
</dbReference>